<proteinExistence type="predicted"/>
<name>A0AAN6UE07_9PEZI</name>
<dbReference type="EMBL" id="MU853426">
    <property type="protein sequence ID" value="KAK4131263.1"/>
    <property type="molecule type" value="Genomic_DNA"/>
</dbReference>
<feature type="region of interest" description="Disordered" evidence="1">
    <location>
        <begin position="448"/>
        <end position="492"/>
    </location>
</feature>
<feature type="non-terminal residue" evidence="2">
    <location>
        <position position="954"/>
    </location>
</feature>
<feature type="region of interest" description="Disordered" evidence="1">
    <location>
        <begin position="684"/>
        <end position="797"/>
    </location>
</feature>
<organism evidence="2 3">
    <name type="scientific">Trichocladium antarcticum</name>
    <dbReference type="NCBI Taxonomy" id="1450529"/>
    <lineage>
        <taxon>Eukaryota</taxon>
        <taxon>Fungi</taxon>
        <taxon>Dikarya</taxon>
        <taxon>Ascomycota</taxon>
        <taxon>Pezizomycotina</taxon>
        <taxon>Sordariomycetes</taxon>
        <taxon>Sordariomycetidae</taxon>
        <taxon>Sordariales</taxon>
        <taxon>Chaetomiaceae</taxon>
        <taxon>Trichocladium</taxon>
    </lineage>
</organism>
<protein>
    <submittedName>
        <fullName evidence="2">Uncharacterized protein</fullName>
    </submittedName>
</protein>
<feature type="region of interest" description="Disordered" evidence="1">
    <location>
        <begin position="526"/>
        <end position="547"/>
    </location>
</feature>
<feature type="compositionally biased region" description="Polar residues" evidence="1">
    <location>
        <begin position="739"/>
        <end position="752"/>
    </location>
</feature>
<evidence type="ECO:0000256" key="1">
    <source>
        <dbReference type="SAM" id="MobiDB-lite"/>
    </source>
</evidence>
<accession>A0AAN6UE07</accession>
<reference evidence="2" key="1">
    <citation type="journal article" date="2023" name="Mol. Phylogenet. Evol.">
        <title>Genome-scale phylogeny and comparative genomics of the fungal order Sordariales.</title>
        <authorList>
            <person name="Hensen N."/>
            <person name="Bonometti L."/>
            <person name="Westerberg I."/>
            <person name="Brannstrom I.O."/>
            <person name="Guillou S."/>
            <person name="Cros-Aarteil S."/>
            <person name="Calhoun S."/>
            <person name="Haridas S."/>
            <person name="Kuo A."/>
            <person name="Mondo S."/>
            <person name="Pangilinan J."/>
            <person name="Riley R."/>
            <person name="LaButti K."/>
            <person name="Andreopoulos B."/>
            <person name="Lipzen A."/>
            <person name="Chen C."/>
            <person name="Yan M."/>
            <person name="Daum C."/>
            <person name="Ng V."/>
            <person name="Clum A."/>
            <person name="Steindorff A."/>
            <person name="Ohm R.A."/>
            <person name="Martin F."/>
            <person name="Silar P."/>
            <person name="Natvig D.O."/>
            <person name="Lalanne C."/>
            <person name="Gautier V."/>
            <person name="Ament-Velasquez S.L."/>
            <person name="Kruys A."/>
            <person name="Hutchinson M.I."/>
            <person name="Powell A.J."/>
            <person name="Barry K."/>
            <person name="Miller A.N."/>
            <person name="Grigoriev I.V."/>
            <person name="Debuchy R."/>
            <person name="Gladieux P."/>
            <person name="Hiltunen Thoren M."/>
            <person name="Johannesson H."/>
        </authorList>
    </citation>
    <scope>NUCLEOTIDE SEQUENCE</scope>
    <source>
        <strain evidence="2">CBS 123565</strain>
    </source>
</reference>
<dbReference type="Proteomes" id="UP001304895">
    <property type="component" value="Unassembled WGS sequence"/>
</dbReference>
<feature type="compositionally biased region" description="Polar residues" evidence="1">
    <location>
        <begin position="684"/>
        <end position="696"/>
    </location>
</feature>
<keyword evidence="3" id="KW-1185">Reference proteome</keyword>
<feature type="compositionally biased region" description="Low complexity" evidence="1">
    <location>
        <begin position="590"/>
        <end position="600"/>
    </location>
</feature>
<feature type="region of interest" description="Disordered" evidence="1">
    <location>
        <begin position="239"/>
        <end position="348"/>
    </location>
</feature>
<reference evidence="2" key="2">
    <citation type="submission" date="2023-05" db="EMBL/GenBank/DDBJ databases">
        <authorList>
            <consortium name="Lawrence Berkeley National Laboratory"/>
            <person name="Steindorff A."/>
            <person name="Hensen N."/>
            <person name="Bonometti L."/>
            <person name="Westerberg I."/>
            <person name="Brannstrom I.O."/>
            <person name="Guillou S."/>
            <person name="Cros-Aarteil S."/>
            <person name="Calhoun S."/>
            <person name="Haridas S."/>
            <person name="Kuo A."/>
            <person name="Mondo S."/>
            <person name="Pangilinan J."/>
            <person name="Riley R."/>
            <person name="Labutti K."/>
            <person name="Andreopoulos B."/>
            <person name="Lipzen A."/>
            <person name="Chen C."/>
            <person name="Yanf M."/>
            <person name="Daum C."/>
            <person name="Ng V."/>
            <person name="Clum A."/>
            <person name="Ohm R."/>
            <person name="Martin F."/>
            <person name="Silar P."/>
            <person name="Natvig D."/>
            <person name="Lalanne C."/>
            <person name="Gautier V."/>
            <person name="Ament-Velasquez S.L."/>
            <person name="Kruys A."/>
            <person name="Hutchinson M.I."/>
            <person name="Powell A.J."/>
            <person name="Barry K."/>
            <person name="Miller A.N."/>
            <person name="Grigoriev I.V."/>
            <person name="Debuchy R."/>
            <person name="Gladieux P."/>
            <person name="Thoren M.H."/>
            <person name="Johannesson H."/>
        </authorList>
    </citation>
    <scope>NUCLEOTIDE SEQUENCE</scope>
    <source>
        <strain evidence="2">CBS 123565</strain>
    </source>
</reference>
<feature type="region of interest" description="Disordered" evidence="1">
    <location>
        <begin position="856"/>
        <end position="954"/>
    </location>
</feature>
<feature type="compositionally biased region" description="Low complexity" evidence="1">
    <location>
        <begin position="293"/>
        <end position="305"/>
    </location>
</feature>
<feature type="compositionally biased region" description="Basic and acidic residues" evidence="1">
    <location>
        <begin position="910"/>
        <end position="930"/>
    </location>
</feature>
<gene>
    <name evidence="2" type="ORF">BT67DRAFT_464410</name>
</gene>
<feature type="compositionally biased region" description="Acidic residues" evidence="1">
    <location>
        <begin position="772"/>
        <end position="794"/>
    </location>
</feature>
<evidence type="ECO:0000313" key="2">
    <source>
        <dbReference type="EMBL" id="KAK4131263.1"/>
    </source>
</evidence>
<sequence length="954" mass="102279">MFDFASGCKAPPRGDAPFHQTPAAAECFLPPPTVYPRPWQRVAVAPVSGQHRQRRIWKRVGGTVVAPGHGDYVRAVAELARDGQEPRKRARQEKHIPVWGDARWDPKVEHRRDGKWDLIDARASVSIADQDPREPAANAGDGTKTRPALFPEEALTWVPRKRHNSRWPIEPKKETNTRMVADVQPLTEFDVPASPACVDVALRLDDNQMRRRSTRRLSRRVTLIPGDDSPRKLPMATLSPSKIPAPMLSPVKRPPVTLSPTKVADSPHRSFRVNATPTKVVLESPQGNPPASSPLKPSSSPIIPAQDAVSSPAKTPNRIPPAKTPASPLPLMFDQPMSDAEVESQHEARRRLSLQSARRTERGPGGILRLLALKTGRTSPNRRHSFTSAEMLPEDVRKSSKSRRNTLDAFCVGPDEIRGVAPAPGGSDSSAAYGCTLEGVVEVDMKTSSDMFSQPSKPAEDTSAISPTNDSPAPLDVILSSPTTHHSSGPDELEAGVEAEDASLIQTTTSLAGGVAEFYEADLTFDSSPEQPTFEALPNSEPEDESDIMYGSYEPEGLSTIYEESSFMETQTEQVGAEPPLDESAEPNCSSPSPVRQPSSPALPSGTPQLSGDVRPAGETMPEACGLVDASTNHVGAGPDALSASDSPQPGCEASLAHVAQAQSHGDDEVSFVGFEEPGIISVPNNTFSGTFSLETETMGAPSEDPPLDASPPGTPTQESGTKSELPVTPELEEAAALQESSGFTPINTRQISPPHAALSMADDQADAHESESDDFDEEEVVEEELGADLDDEPTAANNEEFTVTAEDQLRVENDTFQLQALALRDDSETEMLRNFVTRVAADKNAKAAAAAAALANKLARPKRRPGSTGSISSLAGSPIARAELETPADRKPLGVKSPNSPSPTKKRKLEAVDDAPAKDKDTDGHDAPRLKRRRKRAADPVLETPAADDATTR</sequence>
<feature type="compositionally biased region" description="Basic and acidic residues" evidence="1">
    <location>
        <begin position="883"/>
        <end position="893"/>
    </location>
</feature>
<evidence type="ECO:0000313" key="3">
    <source>
        <dbReference type="Proteomes" id="UP001304895"/>
    </source>
</evidence>
<comment type="caution">
    <text evidence="2">The sequence shown here is derived from an EMBL/GenBank/DDBJ whole genome shotgun (WGS) entry which is preliminary data.</text>
</comment>
<feature type="region of interest" description="Disordered" evidence="1">
    <location>
        <begin position="568"/>
        <end position="653"/>
    </location>
</feature>
<dbReference type="AlphaFoldDB" id="A0AAN6UE07"/>